<dbReference type="KEGG" id="gfs:119633471"/>
<feature type="domain" description="PiggyBac transposable element-derived protein" evidence="1">
    <location>
        <begin position="37"/>
        <end position="376"/>
    </location>
</feature>
<dbReference type="GeneID" id="119633471"/>
<name>A0A8U0WC70_9MUSC</name>
<reference evidence="3" key="1">
    <citation type="submission" date="2025-08" db="UniProtKB">
        <authorList>
            <consortium name="RefSeq"/>
        </authorList>
    </citation>
    <scope>IDENTIFICATION</scope>
    <source>
        <tissue evidence="3">Whole body pupa</tissue>
    </source>
</reference>
<evidence type="ECO:0000259" key="1">
    <source>
        <dbReference type="Pfam" id="PF13843"/>
    </source>
</evidence>
<protein>
    <submittedName>
        <fullName evidence="3">PiggyBac transposable element-derived protein 4-like</fullName>
    </submittedName>
</protein>
<dbReference type="Pfam" id="PF13843">
    <property type="entry name" value="DDE_Tnp_1_7"/>
    <property type="match status" value="1"/>
</dbReference>
<keyword evidence="2" id="KW-1185">Reference proteome</keyword>
<dbReference type="PANTHER" id="PTHR46599">
    <property type="entry name" value="PIGGYBAC TRANSPOSABLE ELEMENT-DERIVED PROTEIN 4"/>
    <property type="match status" value="1"/>
</dbReference>
<evidence type="ECO:0000313" key="3">
    <source>
        <dbReference type="RefSeq" id="XP_037882974.1"/>
    </source>
</evidence>
<sequence length="381" mass="43976">MEWRSTPYSQQHSVLLIREDIHTVRLPPGKHIDCTLDAFSLFFDKEITDMIVKYTNIEGQRVAADKWKRTDPIEVRAFIGLVINAGLKKGGISKIGEFWDPLHGNPLFRACMSRNRFANLRRHLRFDDKSTRSARRDKFAPFRDFWEIVNQNLSKHYIPGPILTIDEQLVPYRGKVSFLQYVPSKPDKYGIKIFWICDSSNSYPLNGIPYLGQERPNREQNMAQRCVEELCTPFQSSNRCITYDNFFTSCELAQSLLKMGLTSVGALRKNKNSIPPAFLPHRHREVESNIFGFRKNITLVSYVPKKNKAVLLLSTLHHNAEIDVNNKNKSTINTFYNTTKVGVNLLDQMAQSFTARRKTNRWPNVLFYNLVDVCAIAAKII</sequence>
<accession>A0A8U0WC70</accession>
<dbReference type="Proteomes" id="UP000092443">
    <property type="component" value="Unplaced"/>
</dbReference>
<dbReference type="InterPro" id="IPR029526">
    <property type="entry name" value="PGBD"/>
</dbReference>
<evidence type="ECO:0000313" key="2">
    <source>
        <dbReference type="Proteomes" id="UP000092443"/>
    </source>
</evidence>
<organism evidence="2 3">
    <name type="scientific">Glossina fuscipes</name>
    <dbReference type="NCBI Taxonomy" id="7396"/>
    <lineage>
        <taxon>Eukaryota</taxon>
        <taxon>Metazoa</taxon>
        <taxon>Ecdysozoa</taxon>
        <taxon>Arthropoda</taxon>
        <taxon>Hexapoda</taxon>
        <taxon>Insecta</taxon>
        <taxon>Pterygota</taxon>
        <taxon>Neoptera</taxon>
        <taxon>Endopterygota</taxon>
        <taxon>Diptera</taxon>
        <taxon>Brachycera</taxon>
        <taxon>Muscomorpha</taxon>
        <taxon>Hippoboscoidea</taxon>
        <taxon>Glossinidae</taxon>
        <taxon>Glossina</taxon>
    </lineage>
</organism>
<dbReference type="AlphaFoldDB" id="A0A8U0WC70"/>
<dbReference type="RefSeq" id="XP_037882974.1">
    <property type="nucleotide sequence ID" value="XM_038027046.1"/>
</dbReference>
<gene>
    <name evidence="3" type="primary">LOC119633471</name>
</gene>
<dbReference type="PANTHER" id="PTHR46599:SF6">
    <property type="entry name" value="DUAL SPECIFICITY PHOSPHATASE 26"/>
    <property type="match status" value="1"/>
</dbReference>
<proteinExistence type="predicted"/>